<dbReference type="Proteomes" id="UP000187203">
    <property type="component" value="Unassembled WGS sequence"/>
</dbReference>
<feature type="region of interest" description="Disordered" evidence="5">
    <location>
        <begin position="175"/>
        <end position="194"/>
    </location>
</feature>
<evidence type="ECO:0000256" key="1">
    <source>
        <dbReference type="ARBA" id="ARBA00022723"/>
    </source>
</evidence>
<dbReference type="InterPro" id="IPR053031">
    <property type="entry name" value="Cuticle_assoc_protein"/>
</dbReference>
<protein>
    <submittedName>
        <fullName evidence="7">Zinc finger, BED-type</fullName>
    </submittedName>
</protein>
<evidence type="ECO:0000313" key="8">
    <source>
        <dbReference type="Proteomes" id="UP000187203"/>
    </source>
</evidence>
<proteinExistence type="predicted"/>
<evidence type="ECO:0000256" key="4">
    <source>
        <dbReference type="PROSITE-ProRule" id="PRU00027"/>
    </source>
</evidence>
<name>A0A1R3I4P5_9ROSI</name>
<evidence type="ECO:0000259" key="6">
    <source>
        <dbReference type="PROSITE" id="PS50808"/>
    </source>
</evidence>
<evidence type="ECO:0000256" key="2">
    <source>
        <dbReference type="ARBA" id="ARBA00022771"/>
    </source>
</evidence>
<evidence type="ECO:0000256" key="5">
    <source>
        <dbReference type="SAM" id="MobiDB-lite"/>
    </source>
</evidence>
<dbReference type="Pfam" id="PF02892">
    <property type="entry name" value="zf-BED"/>
    <property type="match status" value="1"/>
</dbReference>
<evidence type="ECO:0000313" key="7">
    <source>
        <dbReference type="EMBL" id="OMO77576.1"/>
    </source>
</evidence>
<dbReference type="OrthoDB" id="1745426at2759"/>
<dbReference type="STRING" id="93759.A0A1R3I4P5"/>
<dbReference type="GO" id="GO:0006357">
    <property type="term" value="P:regulation of transcription by RNA polymerase II"/>
    <property type="evidence" value="ECO:0007669"/>
    <property type="project" value="TreeGrafter"/>
</dbReference>
<dbReference type="InterPro" id="IPR036236">
    <property type="entry name" value="Znf_C2H2_sf"/>
</dbReference>
<keyword evidence="8" id="KW-1185">Reference proteome</keyword>
<sequence length="212" mass="23360">MENPIQDIPVDIEVDLNCSDCSDEVGGGVELSNDEINAASTQTEPTAEASPSTHAGNQGLSTEPTSVVVENDETGKRAFTSKVWEHVTRFKANDGYPMARCNYCPRTFKAHTKRNGTTSMKNHIESCPKNPAVIAAKEREANQTKLPKHQMESVGDEVKTELDIYLQEELEMQKKGVASNEYDPAAETEEQKEMDKLGLDLKNISLDANIDT</sequence>
<organism evidence="7 8">
    <name type="scientific">Corchorus olitorius</name>
    <dbReference type="NCBI Taxonomy" id="93759"/>
    <lineage>
        <taxon>Eukaryota</taxon>
        <taxon>Viridiplantae</taxon>
        <taxon>Streptophyta</taxon>
        <taxon>Embryophyta</taxon>
        <taxon>Tracheophyta</taxon>
        <taxon>Spermatophyta</taxon>
        <taxon>Magnoliopsida</taxon>
        <taxon>eudicotyledons</taxon>
        <taxon>Gunneridae</taxon>
        <taxon>Pentapetalae</taxon>
        <taxon>rosids</taxon>
        <taxon>malvids</taxon>
        <taxon>Malvales</taxon>
        <taxon>Malvaceae</taxon>
        <taxon>Grewioideae</taxon>
        <taxon>Apeibeae</taxon>
        <taxon>Corchorus</taxon>
    </lineage>
</organism>
<dbReference type="PANTHER" id="PTHR34396:SF27">
    <property type="entry name" value="OS08G0208700 PROTEIN"/>
    <property type="match status" value="1"/>
</dbReference>
<dbReference type="PANTHER" id="PTHR34396">
    <property type="entry name" value="OS03G0264950 PROTEIN-RELATED"/>
    <property type="match status" value="1"/>
</dbReference>
<dbReference type="EMBL" id="AWUE01018913">
    <property type="protein sequence ID" value="OMO77576.1"/>
    <property type="molecule type" value="Genomic_DNA"/>
</dbReference>
<dbReference type="InterPro" id="IPR003656">
    <property type="entry name" value="Znf_BED"/>
</dbReference>
<dbReference type="GO" id="GO:0005634">
    <property type="term" value="C:nucleus"/>
    <property type="evidence" value="ECO:0007669"/>
    <property type="project" value="TreeGrafter"/>
</dbReference>
<dbReference type="GO" id="GO:1990837">
    <property type="term" value="F:sequence-specific double-stranded DNA binding"/>
    <property type="evidence" value="ECO:0007669"/>
    <property type="project" value="TreeGrafter"/>
</dbReference>
<accession>A0A1R3I4P5</accession>
<dbReference type="PROSITE" id="PS50808">
    <property type="entry name" value="ZF_BED"/>
    <property type="match status" value="1"/>
</dbReference>
<reference evidence="8" key="1">
    <citation type="submission" date="2013-09" db="EMBL/GenBank/DDBJ databases">
        <title>Corchorus olitorius genome sequencing.</title>
        <authorList>
            <person name="Alam M."/>
            <person name="Haque M.S."/>
            <person name="Islam M.S."/>
            <person name="Emdad E.M."/>
            <person name="Islam M.M."/>
            <person name="Ahmed B."/>
            <person name="Halim A."/>
            <person name="Hossen Q.M.M."/>
            <person name="Hossain M.Z."/>
            <person name="Ahmed R."/>
            <person name="Khan M.M."/>
            <person name="Islam R."/>
            <person name="Rashid M.M."/>
            <person name="Khan S.A."/>
            <person name="Rahman M.S."/>
            <person name="Alam M."/>
            <person name="Yahiya A.S."/>
            <person name="Khan M.S."/>
            <person name="Azam M.S."/>
            <person name="Haque T."/>
            <person name="Lashkar M.Z.H."/>
            <person name="Akhand A.I."/>
            <person name="Morshed G."/>
            <person name="Roy S."/>
            <person name="Uddin K.S."/>
            <person name="Rabeya T."/>
            <person name="Hossain A.S."/>
            <person name="Chowdhury A."/>
            <person name="Snigdha A.R."/>
            <person name="Mortoza M.S."/>
            <person name="Matin S.A."/>
            <person name="Hoque S.M.E."/>
            <person name="Islam M.K."/>
            <person name="Roy D.K."/>
            <person name="Haider R."/>
            <person name="Moosa M.M."/>
            <person name="Elias S.M."/>
            <person name="Hasan A.M."/>
            <person name="Jahan S."/>
            <person name="Shafiuddin M."/>
            <person name="Mahmood N."/>
            <person name="Shommy N.S."/>
        </authorList>
    </citation>
    <scope>NUCLEOTIDE SEQUENCE [LARGE SCALE GENOMIC DNA]</scope>
    <source>
        <strain evidence="8">cv. O-4</strain>
    </source>
</reference>
<keyword evidence="1" id="KW-0479">Metal-binding</keyword>
<keyword evidence="3" id="KW-0862">Zinc</keyword>
<dbReference type="GO" id="GO:0008270">
    <property type="term" value="F:zinc ion binding"/>
    <property type="evidence" value="ECO:0007669"/>
    <property type="project" value="UniProtKB-KW"/>
</dbReference>
<keyword evidence="2 4" id="KW-0863">Zinc-finger</keyword>
<feature type="region of interest" description="Disordered" evidence="5">
    <location>
        <begin position="39"/>
        <end position="65"/>
    </location>
</feature>
<comment type="caution">
    <text evidence="7">The sequence shown here is derived from an EMBL/GenBank/DDBJ whole genome shotgun (WGS) entry which is preliminary data.</text>
</comment>
<evidence type="ECO:0000256" key="3">
    <source>
        <dbReference type="ARBA" id="ARBA00022833"/>
    </source>
</evidence>
<dbReference type="AlphaFoldDB" id="A0A1R3I4P5"/>
<gene>
    <name evidence="7" type="ORF">COLO4_25083</name>
</gene>
<dbReference type="SMART" id="SM00614">
    <property type="entry name" value="ZnF_BED"/>
    <property type="match status" value="1"/>
</dbReference>
<dbReference type="SUPFAM" id="SSF57667">
    <property type="entry name" value="beta-beta-alpha zinc fingers"/>
    <property type="match status" value="1"/>
</dbReference>
<feature type="domain" description="BED-type" evidence="6">
    <location>
        <begin position="78"/>
        <end position="134"/>
    </location>
</feature>